<feature type="domain" description="Disease resistance protein winged helix" evidence="4">
    <location>
        <begin position="202"/>
        <end position="266"/>
    </location>
</feature>
<evidence type="ECO:0000313" key="6">
    <source>
        <dbReference type="EMBL" id="KAK7826647.1"/>
    </source>
</evidence>
<evidence type="ECO:0000259" key="4">
    <source>
        <dbReference type="Pfam" id="PF23559"/>
    </source>
</evidence>
<dbReference type="Gene3D" id="3.80.10.10">
    <property type="entry name" value="Ribonuclease Inhibitor"/>
    <property type="match status" value="1"/>
</dbReference>
<keyword evidence="1" id="KW-0677">Repeat</keyword>
<evidence type="ECO:0000256" key="3">
    <source>
        <dbReference type="SAM" id="MobiDB-lite"/>
    </source>
</evidence>
<dbReference type="InterPro" id="IPR055414">
    <property type="entry name" value="LRR_R13L4/SHOC2-like"/>
</dbReference>
<reference evidence="6 7" key="1">
    <citation type="journal article" date="2018" name="Sci. Data">
        <title>The draft genome sequence of cork oak.</title>
        <authorList>
            <person name="Ramos A.M."/>
            <person name="Usie A."/>
            <person name="Barbosa P."/>
            <person name="Barros P.M."/>
            <person name="Capote T."/>
            <person name="Chaves I."/>
            <person name="Simoes F."/>
            <person name="Abreu I."/>
            <person name="Carrasquinho I."/>
            <person name="Faro C."/>
            <person name="Guimaraes J.B."/>
            <person name="Mendonca D."/>
            <person name="Nobrega F."/>
            <person name="Rodrigues L."/>
            <person name="Saibo N.J.M."/>
            <person name="Varela M.C."/>
            <person name="Egas C."/>
            <person name="Matos J."/>
            <person name="Miguel C.M."/>
            <person name="Oliveira M.M."/>
            <person name="Ricardo C.P."/>
            <person name="Goncalves S."/>
        </authorList>
    </citation>
    <scope>NUCLEOTIDE SEQUENCE [LARGE SCALE GENOMIC DNA]</scope>
    <source>
        <strain evidence="7">cv. HL8</strain>
    </source>
</reference>
<dbReference type="SUPFAM" id="SSF52047">
    <property type="entry name" value="RNI-like"/>
    <property type="match status" value="1"/>
</dbReference>
<dbReference type="AlphaFoldDB" id="A0AAW0JJH3"/>
<evidence type="ECO:0000256" key="1">
    <source>
        <dbReference type="ARBA" id="ARBA00022737"/>
    </source>
</evidence>
<evidence type="ECO:0000313" key="7">
    <source>
        <dbReference type="Proteomes" id="UP000237347"/>
    </source>
</evidence>
<keyword evidence="7" id="KW-1185">Reference proteome</keyword>
<dbReference type="EMBL" id="PKMF04000541">
    <property type="protein sequence ID" value="KAK7826647.1"/>
    <property type="molecule type" value="Genomic_DNA"/>
</dbReference>
<dbReference type="InterPro" id="IPR036388">
    <property type="entry name" value="WH-like_DNA-bd_sf"/>
</dbReference>
<gene>
    <name evidence="6" type="primary">RPP13L4_2</name>
    <name evidence="6" type="ORF">CFP56_032027</name>
</gene>
<evidence type="ECO:0000259" key="5">
    <source>
        <dbReference type="Pfam" id="PF23598"/>
    </source>
</evidence>
<dbReference type="InterPro" id="IPR044974">
    <property type="entry name" value="Disease_R_plants"/>
</dbReference>
<sequence length="715" mass="81512">MSTRTSSTPSESPYVSLDLLAYLNSSKKTPFHIFNDLIMPEIQCHLSKGKKVPHPEEENETRSVVEDDDPKCNDVLNEIQNDLNYINEACHKLKNSADCVDGKMKRLILQCWEAAFKERSQRREAPENSPRINKLKRTQEAVSILKNQICSSPQFSPDSLPSTSSAMRTDSELQNQQPSVNVEVLYGGLGVTQKDCLLCFSVFPEDEIIKKKVLIHWWIGEGFIDGENAEETGNEYFKDFIEKGIIELVRKKRRGKSENCKMQTSIRSAIIRLAISAKFVGFNSKGNPTANFSSSQRVFLVNTEEGSSLHDLTYIYHYLNQEDIKTLFNVNEPRLNFRVARFSKMKNLKVLQLGRWKDSAKQLVEVENTEFLKGLKKFKKLRYFSLRGISGITELPNSICKLSELRILNLSGCDNLEKLPDGIGSLKQLTHLDMSECYLISHMPKGLATLLALQILKGFVIGKQSPSGRYCKLADLARLQHLRKLSIHVDRTCPEAEKELYSLPKFRKLQSLSVAWSSIYNATTSTTTNVGLAKIQRIVSRENSLKTLAKIHRILSREKSMPTNPGSTSHLVDLHKLDLQNFHGSKMPDWLRPLNLKNLKKLYIRGGELSDLRLPGDQEDHSWAVECLRLKSLSELRMDWPKLQQLFPKLKSAEPVYYPPLSSSPRDDNGEWIWSAADLERERVLEGCLDQDYQVECPHKSFILVDSSVTMPLEY</sequence>
<feature type="region of interest" description="Disordered" evidence="3">
    <location>
        <begin position="49"/>
        <end position="69"/>
    </location>
</feature>
<dbReference type="Proteomes" id="UP000237347">
    <property type="component" value="Unassembled WGS sequence"/>
</dbReference>
<dbReference type="Pfam" id="PF23598">
    <property type="entry name" value="LRR_14"/>
    <property type="match status" value="1"/>
</dbReference>
<name>A0AAW0JJH3_QUESU</name>
<dbReference type="InterPro" id="IPR032675">
    <property type="entry name" value="LRR_dom_sf"/>
</dbReference>
<feature type="domain" description="Disease resistance R13L4/SHOC-2-like LRR" evidence="5">
    <location>
        <begin position="340"/>
        <end position="521"/>
    </location>
</feature>
<dbReference type="InterPro" id="IPR058922">
    <property type="entry name" value="WHD_DRP"/>
</dbReference>
<feature type="region of interest" description="Disordered" evidence="3">
    <location>
        <begin position="153"/>
        <end position="175"/>
    </location>
</feature>
<dbReference type="PANTHER" id="PTHR23155">
    <property type="entry name" value="DISEASE RESISTANCE PROTEIN RP"/>
    <property type="match status" value="1"/>
</dbReference>
<comment type="caution">
    <text evidence="6">The sequence shown here is derived from an EMBL/GenBank/DDBJ whole genome shotgun (WGS) entry which is preliminary data.</text>
</comment>
<accession>A0AAW0JJH3</accession>
<keyword evidence="2" id="KW-0611">Plant defense</keyword>
<dbReference type="GO" id="GO:0098542">
    <property type="term" value="P:defense response to other organism"/>
    <property type="evidence" value="ECO:0007669"/>
    <property type="project" value="TreeGrafter"/>
</dbReference>
<dbReference type="Pfam" id="PF23559">
    <property type="entry name" value="WHD_DRP"/>
    <property type="match status" value="1"/>
</dbReference>
<dbReference type="PANTHER" id="PTHR23155:SF1076">
    <property type="entry name" value="LEUCINE-RICH REPEAT (LRR) FAMILY PROTEIN-RELATED"/>
    <property type="match status" value="1"/>
</dbReference>
<proteinExistence type="predicted"/>
<feature type="compositionally biased region" description="Basic and acidic residues" evidence="3">
    <location>
        <begin position="53"/>
        <end position="65"/>
    </location>
</feature>
<protein>
    <submittedName>
        <fullName evidence="6">Disease resistance rpp13-like protein 4</fullName>
    </submittedName>
</protein>
<organism evidence="6 7">
    <name type="scientific">Quercus suber</name>
    <name type="common">Cork oak</name>
    <dbReference type="NCBI Taxonomy" id="58331"/>
    <lineage>
        <taxon>Eukaryota</taxon>
        <taxon>Viridiplantae</taxon>
        <taxon>Streptophyta</taxon>
        <taxon>Embryophyta</taxon>
        <taxon>Tracheophyta</taxon>
        <taxon>Spermatophyta</taxon>
        <taxon>Magnoliopsida</taxon>
        <taxon>eudicotyledons</taxon>
        <taxon>Gunneridae</taxon>
        <taxon>Pentapetalae</taxon>
        <taxon>rosids</taxon>
        <taxon>fabids</taxon>
        <taxon>Fagales</taxon>
        <taxon>Fagaceae</taxon>
        <taxon>Quercus</taxon>
    </lineage>
</organism>
<dbReference type="Gene3D" id="1.10.10.10">
    <property type="entry name" value="Winged helix-like DNA-binding domain superfamily/Winged helix DNA-binding domain"/>
    <property type="match status" value="1"/>
</dbReference>
<evidence type="ECO:0000256" key="2">
    <source>
        <dbReference type="ARBA" id="ARBA00022821"/>
    </source>
</evidence>